<organism evidence="1 2">
    <name type="scientific">Rhodotorula toruloides</name>
    <name type="common">Yeast</name>
    <name type="synonym">Rhodosporidium toruloides</name>
    <dbReference type="NCBI Taxonomy" id="5286"/>
    <lineage>
        <taxon>Eukaryota</taxon>
        <taxon>Fungi</taxon>
        <taxon>Dikarya</taxon>
        <taxon>Basidiomycota</taxon>
        <taxon>Pucciniomycotina</taxon>
        <taxon>Microbotryomycetes</taxon>
        <taxon>Sporidiobolales</taxon>
        <taxon>Sporidiobolaceae</taxon>
        <taxon>Rhodotorula</taxon>
    </lineage>
</organism>
<comment type="caution">
    <text evidence="1">The sequence shown here is derived from an EMBL/GenBank/DDBJ whole genome shotgun (WGS) entry which is preliminary data.</text>
</comment>
<dbReference type="EMBL" id="BJWK01000007">
    <property type="protein sequence ID" value="GEM09263.1"/>
    <property type="molecule type" value="Genomic_DNA"/>
</dbReference>
<gene>
    <name evidence="1" type="ORF">Rt10032_c07g3280</name>
</gene>
<protein>
    <submittedName>
        <fullName evidence="1">Uncharacterized protein</fullName>
    </submittedName>
</protein>
<evidence type="ECO:0000313" key="2">
    <source>
        <dbReference type="Proteomes" id="UP000321518"/>
    </source>
</evidence>
<proteinExistence type="predicted"/>
<accession>A0A511KFW5</accession>
<evidence type="ECO:0000313" key="1">
    <source>
        <dbReference type="EMBL" id="GEM09263.1"/>
    </source>
</evidence>
<name>A0A511KFW5_RHOTO</name>
<dbReference type="OrthoDB" id="205514at2759"/>
<dbReference type="Proteomes" id="UP000321518">
    <property type="component" value="Unassembled WGS sequence"/>
</dbReference>
<reference evidence="1 2" key="1">
    <citation type="submission" date="2019-07" db="EMBL/GenBank/DDBJ databases">
        <title>Rhodotorula toruloides NBRC10032 genome sequencing.</title>
        <authorList>
            <person name="Shida Y."/>
            <person name="Takaku H."/>
            <person name="Ogasawara W."/>
            <person name="Mori K."/>
        </authorList>
    </citation>
    <scope>NUCLEOTIDE SEQUENCE [LARGE SCALE GENOMIC DNA]</scope>
    <source>
        <strain evidence="1 2">NBRC10032</strain>
    </source>
</reference>
<sequence length="67" mass="7495">MDDLRDLELQDMLEGGKRKSGNGWKDAARALYPPYHKVDTGCQSKVACAELEDALGPIFTLPWTDTR</sequence>
<dbReference type="AlphaFoldDB" id="A0A511KFW5"/>